<evidence type="ECO:0000313" key="2">
    <source>
        <dbReference type="EMBL" id="AAU91430.1"/>
    </source>
</evidence>
<dbReference type="STRING" id="243233.MCA2462"/>
<accession>Q604S4</accession>
<organism evidence="2 3">
    <name type="scientific">Methylococcus capsulatus (strain ATCC 33009 / NCIMB 11132 / Bath)</name>
    <dbReference type="NCBI Taxonomy" id="243233"/>
    <lineage>
        <taxon>Bacteria</taxon>
        <taxon>Pseudomonadati</taxon>
        <taxon>Pseudomonadota</taxon>
        <taxon>Gammaproteobacteria</taxon>
        <taxon>Methylococcales</taxon>
        <taxon>Methylococcaceae</taxon>
        <taxon>Methylococcus</taxon>
    </lineage>
</organism>
<dbReference type="RefSeq" id="WP_010961687.1">
    <property type="nucleotide sequence ID" value="NC_002977.6"/>
</dbReference>
<gene>
    <name evidence="2" type="ordered locus">MCA2462</name>
</gene>
<feature type="region of interest" description="Disordered" evidence="1">
    <location>
        <begin position="103"/>
        <end position="122"/>
    </location>
</feature>
<proteinExistence type="predicted"/>
<evidence type="ECO:0000256" key="1">
    <source>
        <dbReference type="SAM" id="MobiDB-lite"/>
    </source>
</evidence>
<dbReference type="GeneID" id="88225421"/>
<dbReference type="eggNOG" id="COG0338">
    <property type="taxonomic scope" value="Bacteria"/>
</dbReference>
<dbReference type="Proteomes" id="UP000006821">
    <property type="component" value="Chromosome"/>
</dbReference>
<name>Q604S4_METCA</name>
<dbReference type="EMBL" id="AE017282">
    <property type="protein sequence ID" value="AAU91430.1"/>
    <property type="molecule type" value="Genomic_DNA"/>
</dbReference>
<evidence type="ECO:0000313" key="3">
    <source>
        <dbReference type="Proteomes" id="UP000006821"/>
    </source>
</evidence>
<dbReference type="HOGENOM" id="CLU_2023982_0_0_6"/>
<protein>
    <submittedName>
        <fullName evidence="2">Uncharacterized protein</fullName>
    </submittedName>
</protein>
<dbReference type="KEGG" id="mca:MCA2462"/>
<reference evidence="2 3" key="1">
    <citation type="journal article" date="2004" name="PLoS Biol.">
        <title>Genomic insights into methanotrophy: the complete genome sequence of Methylococcus capsulatus (Bath).</title>
        <authorList>
            <person name="Ward N.L."/>
            <person name="Larsen O."/>
            <person name="Sakwa J."/>
            <person name="Bruseth L."/>
            <person name="Khouri H.M."/>
            <person name="Durkin A.S."/>
            <person name="Dimitrov G."/>
            <person name="Jiang L."/>
            <person name="Scanlan D."/>
            <person name="Kang K.H."/>
            <person name="Lewis M.R."/>
            <person name="Nelson K.E."/>
            <person name="Methe B.A."/>
            <person name="Wu M."/>
            <person name="Heidelberg J.F."/>
            <person name="Paulsen I.T."/>
            <person name="Fouts D.E."/>
            <person name="Ravel J."/>
            <person name="Tettelin H."/>
            <person name="Ren Q."/>
            <person name="Read T.D."/>
            <person name="DeBoy R.T."/>
            <person name="Seshadri R."/>
            <person name="Salzberg S.L."/>
            <person name="Jensen H.B."/>
            <person name="Birkeland N.K."/>
            <person name="Nelson W.C."/>
            <person name="Dodson R.J."/>
            <person name="Grindhaug S.H."/>
            <person name="Holt I.E."/>
            <person name="Eidhammer I."/>
            <person name="Jonasen I."/>
            <person name="Vanaken S."/>
            <person name="Utterback T.R."/>
            <person name="Feldblyum T.V."/>
            <person name="Fraser C.M."/>
            <person name="Lillehaug J.R."/>
            <person name="Eisen J.A."/>
        </authorList>
    </citation>
    <scope>NUCLEOTIDE SEQUENCE [LARGE SCALE GENOMIC DNA]</scope>
    <source>
        <strain evidence="3">ATCC 33009 / NCIMB 11132 / Bath</strain>
    </source>
</reference>
<sequence>MAIVAIPELGDGLPHLFEVAEEAAMNGLFLQRPVEAFRHSNRTIGTASSRATGVEVRGEKYAHREELSRAIDGRMVIWVNGIPERRDVHEGLPTTHVDILCSGGGYKRSSSSSGEPIVRSWA</sequence>
<dbReference type="AlphaFoldDB" id="Q604S4"/>